<gene>
    <name evidence="2" type="ORF">CCHR01_14955</name>
</gene>
<dbReference type="AlphaFoldDB" id="A0AAD9E945"/>
<protein>
    <submittedName>
        <fullName evidence="2">Uncharacterized protein</fullName>
    </submittedName>
</protein>
<comment type="caution">
    <text evidence="2">The sequence shown here is derived from an EMBL/GenBank/DDBJ whole genome shotgun (WGS) entry which is preliminary data.</text>
</comment>
<organism evidence="2 3">
    <name type="scientific">Colletotrichum chrysophilum</name>
    <dbReference type="NCBI Taxonomy" id="1836956"/>
    <lineage>
        <taxon>Eukaryota</taxon>
        <taxon>Fungi</taxon>
        <taxon>Dikarya</taxon>
        <taxon>Ascomycota</taxon>
        <taxon>Pezizomycotina</taxon>
        <taxon>Sordariomycetes</taxon>
        <taxon>Hypocreomycetidae</taxon>
        <taxon>Glomerellales</taxon>
        <taxon>Glomerellaceae</taxon>
        <taxon>Colletotrichum</taxon>
        <taxon>Colletotrichum gloeosporioides species complex</taxon>
    </lineage>
</organism>
<proteinExistence type="predicted"/>
<feature type="compositionally biased region" description="Basic and acidic residues" evidence="1">
    <location>
        <begin position="254"/>
        <end position="277"/>
    </location>
</feature>
<evidence type="ECO:0000313" key="2">
    <source>
        <dbReference type="EMBL" id="KAK1842414.1"/>
    </source>
</evidence>
<feature type="region of interest" description="Disordered" evidence="1">
    <location>
        <begin position="240"/>
        <end position="343"/>
    </location>
</feature>
<sequence length="343" mass="37586">MFGDFYPVIGIRVECSYAAGILAACVAGGREPAPSCRYPSLPPISWHFSILITTTSFPPAAFKAFYPKDPPHPVVPPVDWDARPRAWLMYLKHLKDTDETAYQALIAKLDAGELADVKWAASAQRTGDHDQADETERVVFSDTEEELQWEDPKAFFRSWAHASAKDHRAKIREQRTEIEARKKELATVDKLAAEVTVPDQTTTTTNILEPPVPSPPTTQSGPRQSAFFSGLAATTTAALGPSTALPNTHTGTVPEHHGQARHHDQGGRKQTGLDDQHGRKHTGLGGGRRASPAGTWSTAPAAGPAADVQAIKDIGRRRYTEQSKREEKEEEEMMDRLGRLRAG</sequence>
<feature type="region of interest" description="Disordered" evidence="1">
    <location>
        <begin position="200"/>
        <end position="224"/>
    </location>
</feature>
<name>A0AAD9E945_9PEZI</name>
<evidence type="ECO:0000256" key="1">
    <source>
        <dbReference type="SAM" id="MobiDB-lite"/>
    </source>
</evidence>
<feature type="compositionally biased region" description="Basic and acidic residues" evidence="1">
    <location>
        <begin position="334"/>
        <end position="343"/>
    </location>
</feature>
<reference evidence="2" key="1">
    <citation type="submission" date="2023-01" db="EMBL/GenBank/DDBJ databases">
        <title>Colletotrichum chrysophilum M932 genome sequence.</title>
        <authorList>
            <person name="Baroncelli R."/>
        </authorList>
    </citation>
    <scope>NUCLEOTIDE SEQUENCE</scope>
    <source>
        <strain evidence="2">M932</strain>
    </source>
</reference>
<dbReference type="EMBL" id="JAQOWY010000415">
    <property type="protein sequence ID" value="KAK1842414.1"/>
    <property type="molecule type" value="Genomic_DNA"/>
</dbReference>
<feature type="compositionally biased region" description="Low complexity" evidence="1">
    <location>
        <begin position="290"/>
        <end position="306"/>
    </location>
</feature>
<accession>A0AAD9E945</accession>
<keyword evidence="3" id="KW-1185">Reference proteome</keyword>
<feature type="compositionally biased region" description="Basic and acidic residues" evidence="1">
    <location>
        <begin position="313"/>
        <end position="327"/>
    </location>
</feature>
<evidence type="ECO:0000313" key="3">
    <source>
        <dbReference type="Proteomes" id="UP001243330"/>
    </source>
</evidence>
<dbReference type="Proteomes" id="UP001243330">
    <property type="component" value="Unassembled WGS sequence"/>
</dbReference>